<dbReference type="Gene3D" id="1.25.40.10">
    <property type="entry name" value="Tetratricopeptide repeat domain"/>
    <property type="match status" value="1"/>
</dbReference>
<dbReference type="InterPro" id="IPR006865">
    <property type="entry name" value="DUF629"/>
</dbReference>
<dbReference type="FunCoup" id="A0A0Q3PF33">
    <property type="interactions" value="1543"/>
</dbReference>
<dbReference type="InterPro" id="IPR011990">
    <property type="entry name" value="TPR-like_helical_dom_sf"/>
</dbReference>
<evidence type="ECO:0000313" key="5">
    <source>
        <dbReference type="Proteomes" id="UP000008810"/>
    </source>
</evidence>
<dbReference type="Gene3D" id="3.90.70.10">
    <property type="entry name" value="Cysteine proteinases"/>
    <property type="match status" value="1"/>
</dbReference>
<gene>
    <name evidence="4" type="primary">LOC100845321</name>
    <name evidence="3" type="ORF">BRADI_4g14560v3</name>
</gene>
<dbReference type="KEGG" id="bdi:100845321"/>
<dbReference type="PANTHER" id="PTHR34465">
    <property type="entry name" value="CARBOXYL-TERMINAL HYDROLASE-LIKE PROTEIN, PUTATIVE (DUF627 AND DUF629)-RELATED"/>
    <property type="match status" value="1"/>
</dbReference>
<dbReference type="EMBL" id="CM000883">
    <property type="protein sequence ID" value="KQJ87953.1"/>
    <property type="molecule type" value="Genomic_DNA"/>
</dbReference>
<feature type="region of interest" description="Disordered" evidence="1">
    <location>
        <begin position="652"/>
        <end position="684"/>
    </location>
</feature>
<dbReference type="Gramene" id="KQJ87953">
    <property type="protein sequence ID" value="KQJ87953"/>
    <property type="gene ID" value="BRADI_4g14560v3"/>
</dbReference>
<proteinExistence type="predicted"/>
<name>A0A0Q3PF33_BRADI</name>
<evidence type="ECO:0000256" key="1">
    <source>
        <dbReference type="SAM" id="MobiDB-lite"/>
    </source>
</evidence>
<dbReference type="RefSeq" id="XP_014758809.1">
    <property type="nucleotide sequence ID" value="XM_014903323.2"/>
</dbReference>
<reference evidence="3 4" key="1">
    <citation type="journal article" date="2010" name="Nature">
        <title>Genome sequencing and analysis of the model grass Brachypodium distachyon.</title>
        <authorList>
            <consortium name="International Brachypodium Initiative"/>
        </authorList>
    </citation>
    <scope>NUCLEOTIDE SEQUENCE [LARGE SCALE GENOMIC DNA]</scope>
    <source>
        <strain evidence="3 4">Bd21</strain>
    </source>
</reference>
<organism evidence="3">
    <name type="scientific">Brachypodium distachyon</name>
    <name type="common">Purple false brome</name>
    <name type="synonym">Trachynia distachya</name>
    <dbReference type="NCBI Taxonomy" id="15368"/>
    <lineage>
        <taxon>Eukaryota</taxon>
        <taxon>Viridiplantae</taxon>
        <taxon>Streptophyta</taxon>
        <taxon>Embryophyta</taxon>
        <taxon>Tracheophyta</taxon>
        <taxon>Spermatophyta</taxon>
        <taxon>Magnoliopsida</taxon>
        <taxon>Liliopsida</taxon>
        <taxon>Poales</taxon>
        <taxon>Poaceae</taxon>
        <taxon>BOP clade</taxon>
        <taxon>Pooideae</taxon>
        <taxon>Stipodae</taxon>
        <taxon>Brachypodieae</taxon>
        <taxon>Brachypodium</taxon>
    </lineage>
</organism>
<protein>
    <recommendedName>
        <fullName evidence="2">DUF629 domain-containing protein</fullName>
    </recommendedName>
</protein>
<sequence length="1074" mass="121628">MVEPAASAGVAALRKEAEAVRALDRDGHHDEAHARLDELVDRHAGSPLVLHLAGLFHHAAARRAKDEKDLAAQHLVSAELYVTLAKRFAPNCIEISALLARVLFEASKHEEAEAEIRRAIEIPWPVDPAENNVVYDEERCANTTRDQRVENSREMATLFFKVIGDWVCNNYVPAVVGKVLEVELDADDREGAAQALKSANDLAKRYPYSSRAQLFRAYMKLNFARGLDATMDRRPFLDRIRRNMNEAANLFESSLVLAIFRAKLCFVLGLYGAAYLECVRGFNTGDPVDPKLEDVPPGSVDGEECADRLSSIYTEFARLIRRVVWVVKGSWDSMTSAQQDSFLSVRLFELRKYYDDVYEDDHWAARTISDAMTFVKKTRSWRFWICPYCVGKKLPDTDSLLRHMCSKHPAEKDLPKLRTVLEPKGTSVDDNSLDEITVGQDSEDHYFFHFKKKDYIFEHLFLKPSTVSDEESFAKIREEKIKEGTEILEKIKQRLRNLPTDNLSAEFYKARTEIQDLWHDFLAISLLDYRVVILPLVKSFLWEELIKFTSDDKTASKSISNADIDTVFPSVLYTPNMDAMLELTYKLSDGNKDHESGEDQETVNIKDEFIKSTSEDNAASKSIDNADIDTVFPNVVYASGSNAILEHTYKLSNGNKDHESGEDQETENMKPSGLDKTLVDDEKGEERCSEDLLEDRNSETLIDKKLSDPTIYMDGSGKSAARIATLERNKKGTSGQSVGKMASNFLYQPSVNIFNHKNAEKVLSSLRVIIQSLCNLKHLRDKFLMGELKWDPSSNNPCIADLLYEIFFAWERYEPYPTVDVLTSVKTILLRLADDSSIYEKVGEIFASETVVTILIGLHMSDTCSSFSFNTEIGGNVVNPITCGACICPTHNLFGINFNVQMSCRCGKCSDKYLYTTLFHILDAGSAQTTKIKSFSELQFLLDEQFCEDHSCKNCGIIENVDLFLSNMPQFFTIVLNWASGSRSQDTFSEVLAGITSPLDADFFCRSAHSATKYVVTSMICYADERYLCFARDEDSWLIFDSDKITTVFTWDHLLESFKDCKLQPEVLFFEVIK</sequence>
<feature type="domain" description="DUF629" evidence="2">
    <location>
        <begin position="328"/>
        <end position="421"/>
    </location>
</feature>
<dbReference type="InterPro" id="IPR038765">
    <property type="entry name" value="Papain-like_cys_pep_sf"/>
</dbReference>
<accession>A0A0Q3PF33</accession>
<dbReference type="GeneID" id="100845321"/>
<keyword evidence="5" id="KW-1185">Reference proteome</keyword>
<evidence type="ECO:0000313" key="4">
    <source>
        <dbReference type="EnsemblPlants" id="KQJ87953"/>
    </source>
</evidence>
<dbReference type="AlphaFoldDB" id="A0A0Q3PF33"/>
<evidence type="ECO:0000259" key="2">
    <source>
        <dbReference type="Pfam" id="PF04780"/>
    </source>
</evidence>
<evidence type="ECO:0000313" key="3">
    <source>
        <dbReference type="EMBL" id="KQJ87953.1"/>
    </source>
</evidence>
<reference evidence="3" key="2">
    <citation type="submission" date="2017-06" db="EMBL/GenBank/DDBJ databases">
        <title>WGS assembly of Brachypodium distachyon.</title>
        <authorList>
            <consortium name="The International Brachypodium Initiative"/>
            <person name="Lucas S."/>
            <person name="Harmon-Smith M."/>
            <person name="Lail K."/>
            <person name="Tice H."/>
            <person name="Grimwood J."/>
            <person name="Bruce D."/>
            <person name="Barry K."/>
            <person name="Shu S."/>
            <person name="Lindquist E."/>
            <person name="Wang M."/>
            <person name="Pitluck S."/>
            <person name="Vogel J.P."/>
            <person name="Garvin D.F."/>
            <person name="Mockler T.C."/>
            <person name="Schmutz J."/>
            <person name="Rokhsar D."/>
            <person name="Bevan M.W."/>
        </authorList>
    </citation>
    <scope>NUCLEOTIDE SEQUENCE</scope>
    <source>
        <strain evidence="3">Bd21</strain>
    </source>
</reference>
<dbReference type="Proteomes" id="UP000008810">
    <property type="component" value="Chromosome 4"/>
</dbReference>
<dbReference type="PANTHER" id="PTHR34465:SF3">
    <property type="entry name" value="OS09G0547900 PROTEIN"/>
    <property type="match status" value="1"/>
</dbReference>
<dbReference type="OrthoDB" id="679732at2759"/>
<reference evidence="4" key="3">
    <citation type="submission" date="2018-08" db="UniProtKB">
        <authorList>
            <consortium name="EnsemblPlants"/>
        </authorList>
    </citation>
    <scope>IDENTIFICATION</scope>
    <source>
        <strain evidence="4">cv. Bd21</strain>
    </source>
</reference>
<dbReference type="EnsemblPlants" id="KQJ87953">
    <property type="protein sequence ID" value="KQJ87953"/>
    <property type="gene ID" value="BRADI_4g14560v3"/>
</dbReference>
<dbReference type="Pfam" id="PF04780">
    <property type="entry name" value="DUF629"/>
    <property type="match status" value="1"/>
</dbReference>
<dbReference type="SUPFAM" id="SSF54001">
    <property type="entry name" value="Cysteine proteinases"/>
    <property type="match status" value="1"/>
</dbReference>